<dbReference type="InterPro" id="IPR018102">
    <property type="entry name" value="Ribosomal_uS11_CS"/>
</dbReference>
<protein>
    <recommendedName>
        <fullName evidence="4">Small ribosomal subunit protein uS11c</fullName>
    </recommendedName>
</protein>
<dbReference type="GO" id="GO:1990904">
    <property type="term" value="C:ribonucleoprotein complex"/>
    <property type="evidence" value="ECO:0007669"/>
    <property type="project" value="UniProtKB-KW"/>
</dbReference>
<keyword evidence="6" id="KW-0934">Plastid</keyword>
<dbReference type="SUPFAM" id="SSF53137">
    <property type="entry name" value="Translational machinery components"/>
    <property type="match status" value="1"/>
</dbReference>
<dbReference type="InterPro" id="IPR001971">
    <property type="entry name" value="Ribosomal_uS11"/>
</dbReference>
<keyword evidence="2 4" id="KW-0689">Ribosomal protein</keyword>
<sequence length="136" mass="15055">MSKITRRRIGSRRIYTKWKGRSILKGVIHIRASFNNTIVTITTLWGKAVAWSSAGACGFKGKKRGSAFAAQTAVEEVIGPLMDHGMKRADVMISGPGRGRDTALQTIRRSGIILNYVRDVTPIPHNGCRPPKKRRL</sequence>
<evidence type="ECO:0000256" key="5">
    <source>
        <dbReference type="RuleBase" id="RU003629"/>
    </source>
</evidence>
<comment type="subcellular location">
    <subcellularLocation>
        <location evidence="4">Plastid</location>
        <location evidence="4">Chloroplast</location>
    </subcellularLocation>
</comment>
<comment type="similarity">
    <text evidence="1 4 5">Belongs to the universal ribosomal protein uS11 family.</text>
</comment>
<evidence type="ECO:0000256" key="3">
    <source>
        <dbReference type="ARBA" id="ARBA00023274"/>
    </source>
</evidence>
<dbReference type="NCBIfam" id="NF003698">
    <property type="entry name" value="PRK05309.1"/>
    <property type="match status" value="1"/>
</dbReference>
<dbReference type="GO" id="GO:0019843">
    <property type="term" value="F:rRNA binding"/>
    <property type="evidence" value="ECO:0007669"/>
    <property type="project" value="UniProtKB-UniRule"/>
</dbReference>
<dbReference type="GO" id="GO:0003735">
    <property type="term" value="F:structural constituent of ribosome"/>
    <property type="evidence" value="ECO:0007669"/>
    <property type="project" value="InterPro"/>
</dbReference>
<organism evidence="6">
    <name type="scientific">Phyllocladus aspleniifolius</name>
    <dbReference type="NCBI Taxonomy" id="120602"/>
    <lineage>
        <taxon>Eukaryota</taxon>
        <taxon>Viridiplantae</taxon>
        <taxon>Streptophyta</taxon>
        <taxon>Embryophyta</taxon>
        <taxon>Tracheophyta</taxon>
        <taxon>Spermatophyta</taxon>
        <taxon>Pinopsida</taxon>
        <taxon>Pinidae</taxon>
        <taxon>Conifers II</taxon>
        <taxon>Araucariales</taxon>
        <taxon>Podocarpaceae</taxon>
        <taxon>Phyllocladus</taxon>
    </lineage>
</organism>
<dbReference type="PIRSF" id="PIRSF002131">
    <property type="entry name" value="Ribosomal_S11"/>
    <property type="match status" value="1"/>
</dbReference>
<keyword evidence="3 4" id="KW-0687">Ribonucleoprotein</keyword>
<evidence type="ECO:0000313" key="6">
    <source>
        <dbReference type="EMBL" id="BBF91098.1"/>
    </source>
</evidence>
<keyword evidence="6" id="KW-0150">Chloroplast</keyword>
<dbReference type="PANTHER" id="PTHR11759">
    <property type="entry name" value="40S RIBOSOMAL PROTEIN S14/30S RIBOSOMAL PROTEIN S11"/>
    <property type="match status" value="1"/>
</dbReference>
<evidence type="ECO:0000256" key="2">
    <source>
        <dbReference type="ARBA" id="ARBA00022980"/>
    </source>
</evidence>
<evidence type="ECO:0000256" key="4">
    <source>
        <dbReference type="HAMAP-Rule" id="MF_01310"/>
    </source>
</evidence>
<geneLocation type="chloroplast" evidence="6"/>
<dbReference type="GO" id="GO:0009507">
    <property type="term" value="C:chloroplast"/>
    <property type="evidence" value="ECO:0007669"/>
    <property type="project" value="UniProtKB-SubCell"/>
</dbReference>
<dbReference type="GO" id="GO:0005840">
    <property type="term" value="C:ribosome"/>
    <property type="evidence" value="ECO:0007669"/>
    <property type="project" value="UniProtKB-KW"/>
</dbReference>
<comment type="subunit">
    <text evidence="4">Part of the 30S ribosomal subunit.</text>
</comment>
<reference evidence="6" key="1">
    <citation type="journal article" date="2018" name="Mol. Phylogenet. Evol.">
        <title>Enlarged and highly repetitive plastome of Lagarostrobos and plastid phylogenomics of Podocarpaceae.</title>
        <authorList>
            <person name="Sudianto E."/>
            <person name="Wu C.-S."/>
            <person name="Leonhard L."/>
            <person name="Martine W.F."/>
            <person name="Chaw S.-M."/>
        </authorList>
    </citation>
    <scope>NUCLEOTIDE SEQUENCE</scope>
</reference>
<dbReference type="EMBL" id="AP018904">
    <property type="protein sequence ID" value="BBF91098.1"/>
    <property type="molecule type" value="Genomic_DNA"/>
</dbReference>
<dbReference type="InterPro" id="IPR036967">
    <property type="entry name" value="Ribosomal_uS11_sf"/>
</dbReference>
<keyword evidence="4" id="KW-0699">rRNA-binding</keyword>
<dbReference type="Pfam" id="PF00411">
    <property type="entry name" value="Ribosomal_S11"/>
    <property type="match status" value="1"/>
</dbReference>
<dbReference type="PROSITE" id="PS00054">
    <property type="entry name" value="RIBOSOMAL_S11"/>
    <property type="match status" value="1"/>
</dbReference>
<dbReference type="AlphaFoldDB" id="A0A3T0ZE17"/>
<name>A0A3T0ZE17_9CONI</name>
<dbReference type="Gene3D" id="3.30.420.80">
    <property type="entry name" value="Ribosomal protein S11"/>
    <property type="match status" value="1"/>
</dbReference>
<accession>A0A3T0ZE17</accession>
<dbReference type="HAMAP" id="MF_01310">
    <property type="entry name" value="Ribosomal_uS11"/>
    <property type="match status" value="1"/>
</dbReference>
<keyword evidence="4" id="KW-0694">RNA-binding</keyword>
<dbReference type="GO" id="GO:0006412">
    <property type="term" value="P:translation"/>
    <property type="evidence" value="ECO:0007669"/>
    <property type="project" value="UniProtKB-UniRule"/>
</dbReference>
<proteinExistence type="inferred from homology"/>
<evidence type="ECO:0000256" key="1">
    <source>
        <dbReference type="ARBA" id="ARBA00006194"/>
    </source>
</evidence>
<gene>
    <name evidence="4 6" type="primary">rps11</name>
</gene>